<dbReference type="GO" id="GO:0007018">
    <property type="term" value="P:microtubule-based movement"/>
    <property type="evidence" value="ECO:0007669"/>
    <property type="project" value="InterPro"/>
</dbReference>
<dbReference type="GO" id="GO:0005634">
    <property type="term" value="C:nucleus"/>
    <property type="evidence" value="ECO:0007669"/>
    <property type="project" value="TreeGrafter"/>
</dbReference>
<keyword evidence="2 5" id="KW-0547">Nucleotide-binding</keyword>
<sequence length="724" mass="83967">MFAYGVTSSGKSYTINGTPQSPGLIPRALIYLFDRIVPEQLVPFNKIISTQQNDFLYNDQMDSITTPTKSNQTFIEDQLCPFVSLTKKFQKTLFDWSTVKMKFNEENSNDDRTLMEPFQNKRFALFISFVEIYNNYIYDLLEVPQSNSFMEWHRTPRQLVNDHQQMVYVQGSREIQCISLDQAFKVYLFGLQNRRLSQTELNDTSSRSHSVFTIKLVNYDDVPIATDDFQLKNCLKSPKLSVNQFSIVDLAGLERTKRTKNTKTTLFEASNINNSLMTLRSCFDAMKKNMSIDSIEISSKNIANGSNVKTKKFLIPYRQSKLTHFLKRFFEFPCQIRMMICIKPHIDDFNENKQVLMFGKKAQKIIIPLSVNQQQKPPQPTNDVRVNDRHQEKIVSKSSSTTTASSGNDQDEEVVGESSHGGDLAEHLSPHFLIEQQKYEKKDGEYDEHRISRSDSIQLRLFRIRSPDRNLFTNEDAIRKLSFSSVHDQIIEHLVKNLDELLKNHVELQLEKKSLKLKIFRISFGQKLLSMYTTDFENLSGESVTNLNEPQSSDRNQRNDLRTRRLKNDLKSIKKSSTSKKRSHQSDSSLNSIAGTPIVVPRSDRNKFHISNLDFRSKQTQDDIKEEDDCINDKNNTKRSSNNESIKNANKNHNNSKFIDKNRKNLTSIIIEEFQREIQTWENVSIELEKKFSSSKYSSTALHFESAMLNAHSLPYFFRIPSHQ</sequence>
<dbReference type="PRINTS" id="PR00380">
    <property type="entry name" value="KINESINHEAVY"/>
</dbReference>
<evidence type="ECO:0000256" key="3">
    <source>
        <dbReference type="ARBA" id="ARBA00022840"/>
    </source>
</evidence>
<comment type="subcellular location">
    <subcellularLocation>
        <location evidence="1">Cytoplasm</location>
        <location evidence="1">Cytoskeleton</location>
    </subcellularLocation>
</comment>
<feature type="compositionally biased region" description="Polar residues" evidence="7">
    <location>
        <begin position="542"/>
        <end position="554"/>
    </location>
</feature>
<reference evidence="8 9" key="1">
    <citation type="journal article" date="2015" name="Parasit. Vectors">
        <title>Draft genome of the scabies mite.</title>
        <authorList>
            <person name="Rider S.D.Jr."/>
            <person name="Morgan M.S."/>
            <person name="Arlian L.G."/>
        </authorList>
    </citation>
    <scope>NUCLEOTIDE SEQUENCE [LARGE SCALE GENOMIC DNA]</scope>
    <source>
        <strain evidence="8">Arlian Lab</strain>
    </source>
</reference>
<evidence type="ECO:0000256" key="5">
    <source>
        <dbReference type="PROSITE-ProRule" id="PRU00283"/>
    </source>
</evidence>
<evidence type="ECO:0000256" key="6">
    <source>
        <dbReference type="SAM" id="Coils"/>
    </source>
</evidence>
<dbReference type="OrthoDB" id="123929at2759"/>
<comment type="caution">
    <text evidence="8">The sequence shown here is derived from an EMBL/GenBank/DDBJ whole genome shotgun (WGS) entry which is preliminary data.</text>
</comment>
<dbReference type="GO" id="GO:0003777">
    <property type="term" value="F:microtubule motor activity"/>
    <property type="evidence" value="ECO:0007669"/>
    <property type="project" value="InterPro"/>
</dbReference>
<dbReference type="GO" id="GO:0016887">
    <property type="term" value="F:ATP hydrolysis activity"/>
    <property type="evidence" value="ECO:0007669"/>
    <property type="project" value="TreeGrafter"/>
</dbReference>
<dbReference type="VEuPathDB" id="VectorBase:SSCA007161"/>
<dbReference type="GO" id="GO:0005874">
    <property type="term" value="C:microtubule"/>
    <property type="evidence" value="ECO:0007669"/>
    <property type="project" value="TreeGrafter"/>
</dbReference>
<organism evidence="8 9">
    <name type="scientific">Sarcoptes scabiei</name>
    <name type="common">Itch mite</name>
    <name type="synonym">Acarus scabiei</name>
    <dbReference type="NCBI Taxonomy" id="52283"/>
    <lineage>
        <taxon>Eukaryota</taxon>
        <taxon>Metazoa</taxon>
        <taxon>Ecdysozoa</taxon>
        <taxon>Arthropoda</taxon>
        <taxon>Chelicerata</taxon>
        <taxon>Arachnida</taxon>
        <taxon>Acari</taxon>
        <taxon>Acariformes</taxon>
        <taxon>Sarcoptiformes</taxon>
        <taxon>Astigmata</taxon>
        <taxon>Psoroptidia</taxon>
        <taxon>Sarcoptoidea</taxon>
        <taxon>Sarcoptidae</taxon>
        <taxon>Sarcoptinae</taxon>
        <taxon>Sarcoptes</taxon>
    </lineage>
</organism>
<gene>
    <name evidence="8" type="ORF">QR98_0012680</name>
</gene>
<keyword evidence="4" id="KW-0963">Cytoplasm</keyword>
<proteinExistence type="inferred from homology"/>
<feature type="coiled-coil region" evidence="6">
    <location>
        <begin position="491"/>
        <end position="518"/>
    </location>
</feature>
<evidence type="ECO:0000313" key="9">
    <source>
        <dbReference type="Proteomes" id="UP000616769"/>
    </source>
</evidence>
<feature type="compositionally biased region" description="Basic and acidic residues" evidence="7">
    <location>
        <begin position="385"/>
        <end position="395"/>
    </location>
</feature>
<evidence type="ECO:0000313" key="8">
    <source>
        <dbReference type="EMBL" id="KPM02844.1"/>
    </source>
</evidence>
<feature type="compositionally biased region" description="Low complexity" evidence="7">
    <location>
        <begin position="396"/>
        <end position="406"/>
    </location>
</feature>
<dbReference type="PROSITE" id="PS50067">
    <property type="entry name" value="KINESIN_MOTOR_2"/>
    <property type="match status" value="1"/>
</dbReference>
<evidence type="ECO:0000256" key="2">
    <source>
        <dbReference type="ARBA" id="ARBA00022741"/>
    </source>
</evidence>
<dbReference type="SMART" id="SM00129">
    <property type="entry name" value="KISc"/>
    <property type="match status" value="1"/>
</dbReference>
<keyword evidence="4" id="KW-0206">Cytoskeleton</keyword>
<dbReference type="GO" id="GO:0005524">
    <property type="term" value="F:ATP binding"/>
    <property type="evidence" value="ECO:0007669"/>
    <property type="project" value="UniProtKB-UniRule"/>
</dbReference>
<feature type="region of interest" description="Disordered" evidence="7">
    <location>
        <begin position="371"/>
        <end position="422"/>
    </location>
</feature>
<feature type="compositionally biased region" description="Basic residues" evidence="7">
    <location>
        <begin position="573"/>
        <end position="583"/>
    </location>
</feature>
<dbReference type="SUPFAM" id="SSF52540">
    <property type="entry name" value="P-loop containing nucleoside triphosphate hydrolases"/>
    <property type="match status" value="1"/>
</dbReference>
<dbReference type="EMBL" id="JXLN01003104">
    <property type="protein sequence ID" value="KPM02844.1"/>
    <property type="molecule type" value="Genomic_DNA"/>
</dbReference>
<feature type="binding site" evidence="5">
    <location>
        <begin position="5"/>
        <end position="12"/>
    </location>
    <ligand>
        <name>ATP</name>
        <dbReference type="ChEBI" id="CHEBI:30616"/>
    </ligand>
</feature>
<feature type="region of interest" description="Disordered" evidence="7">
    <location>
        <begin position="542"/>
        <end position="598"/>
    </location>
</feature>
<keyword evidence="6" id="KW-0175">Coiled coil</keyword>
<dbReference type="GO" id="GO:0005871">
    <property type="term" value="C:kinesin complex"/>
    <property type="evidence" value="ECO:0007669"/>
    <property type="project" value="TreeGrafter"/>
</dbReference>
<evidence type="ECO:0000256" key="7">
    <source>
        <dbReference type="SAM" id="MobiDB-lite"/>
    </source>
</evidence>
<keyword evidence="5" id="KW-0505">Motor protein</keyword>
<dbReference type="GO" id="GO:0051256">
    <property type="term" value="P:mitotic spindle midzone assembly"/>
    <property type="evidence" value="ECO:0007669"/>
    <property type="project" value="TreeGrafter"/>
</dbReference>
<dbReference type="PANTHER" id="PTHR24115">
    <property type="entry name" value="KINESIN-RELATED"/>
    <property type="match status" value="1"/>
</dbReference>
<protein>
    <submittedName>
        <fullName evidence="8">Kinesin-like protein 3</fullName>
    </submittedName>
</protein>
<dbReference type="PANTHER" id="PTHR24115:SF600">
    <property type="entry name" value="KINESIN-LIKE PROTEIN KIF23"/>
    <property type="match status" value="1"/>
</dbReference>
<accession>A0A131ZVR1</accession>
<dbReference type="InterPro" id="IPR027417">
    <property type="entry name" value="P-loop_NTPase"/>
</dbReference>
<dbReference type="Gene3D" id="3.40.850.10">
    <property type="entry name" value="Kinesin motor domain"/>
    <property type="match status" value="1"/>
</dbReference>
<dbReference type="InterPro" id="IPR001752">
    <property type="entry name" value="Kinesin_motor_dom"/>
</dbReference>
<dbReference type="InterPro" id="IPR036961">
    <property type="entry name" value="Kinesin_motor_dom_sf"/>
</dbReference>
<comment type="similarity">
    <text evidence="5">Belongs to the TRAFAC class myosin-kinesin ATPase superfamily. Kinesin family.</text>
</comment>
<name>A0A131ZVR1_SARSC</name>
<dbReference type="Proteomes" id="UP000616769">
    <property type="component" value="Unassembled WGS sequence"/>
</dbReference>
<dbReference type="AlphaFoldDB" id="A0A131ZVR1"/>
<dbReference type="Pfam" id="PF00225">
    <property type="entry name" value="Kinesin"/>
    <property type="match status" value="1"/>
</dbReference>
<evidence type="ECO:0000256" key="1">
    <source>
        <dbReference type="ARBA" id="ARBA00004245"/>
    </source>
</evidence>
<feature type="compositionally biased region" description="Polar residues" evidence="7">
    <location>
        <begin position="638"/>
        <end position="657"/>
    </location>
</feature>
<keyword evidence="3 5" id="KW-0067">ATP-binding</keyword>
<feature type="compositionally biased region" description="Polar residues" evidence="7">
    <location>
        <begin position="371"/>
        <end position="384"/>
    </location>
</feature>
<dbReference type="InterPro" id="IPR027640">
    <property type="entry name" value="Kinesin-like_fam"/>
</dbReference>
<feature type="region of interest" description="Disordered" evidence="7">
    <location>
        <begin position="611"/>
        <end position="658"/>
    </location>
</feature>
<dbReference type="GO" id="GO:0008017">
    <property type="term" value="F:microtubule binding"/>
    <property type="evidence" value="ECO:0007669"/>
    <property type="project" value="InterPro"/>
</dbReference>
<evidence type="ECO:0000256" key="4">
    <source>
        <dbReference type="ARBA" id="ARBA00023212"/>
    </source>
</evidence>
<feature type="compositionally biased region" description="Basic and acidic residues" evidence="7">
    <location>
        <begin position="555"/>
        <end position="572"/>
    </location>
</feature>